<evidence type="ECO:0000313" key="8">
    <source>
        <dbReference type="RefSeq" id="XP_028968447.1"/>
    </source>
</evidence>
<accession>A0AAJ7WIU5</accession>
<evidence type="ECO:0000256" key="3">
    <source>
        <dbReference type="ARBA" id="ARBA00022840"/>
    </source>
</evidence>
<evidence type="ECO:0000259" key="5">
    <source>
        <dbReference type="PROSITE" id="PS51192"/>
    </source>
</evidence>
<dbReference type="PROSITE" id="PS51192">
    <property type="entry name" value="HELICASE_ATP_BIND_1"/>
    <property type="match status" value="1"/>
</dbReference>
<feature type="region of interest" description="Disordered" evidence="4">
    <location>
        <begin position="852"/>
        <end position="878"/>
    </location>
</feature>
<dbReference type="Pfam" id="PF00271">
    <property type="entry name" value="Helicase_C"/>
    <property type="match status" value="1"/>
</dbReference>
<dbReference type="GO" id="GO:0051321">
    <property type="term" value="P:meiotic cell cycle"/>
    <property type="evidence" value="ECO:0007669"/>
    <property type="project" value="UniProtKB-KW"/>
</dbReference>
<gene>
    <name evidence="8" type="primary">LOC100898389</name>
</gene>
<dbReference type="Pfam" id="PF00270">
    <property type="entry name" value="DEAD"/>
    <property type="match status" value="1"/>
</dbReference>
<dbReference type="InterPro" id="IPR004179">
    <property type="entry name" value="Sec63-dom"/>
</dbReference>
<organism evidence="7 8">
    <name type="scientific">Galendromus occidentalis</name>
    <name type="common">western predatory mite</name>
    <dbReference type="NCBI Taxonomy" id="34638"/>
    <lineage>
        <taxon>Eukaryota</taxon>
        <taxon>Metazoa</taxon>
        <taxon>Ecdysozoa</taxon>
        <taxon>Arthropoda</taxon>
        <taxon>Chelicerata</taxon>
        <taxon>Arachnida</taxon>
        <taxon>Acari</taxon>
        <taxon>Parasitiformes</taxon>
        <taxon>Mesostigmata</taxon>
        <taxon>Gamasina</taxon>
        <taxon>Phytoseioidea</taxon>
        <taxon>Phytoseiidae</taxon>
        <taxon>Typhlodrominae</taxon>
        <taxon>Galendromus</taxon>
    </lineage>
</organism>
<dbReference type="GO" id="GO:0005524">
    <property type="term" value="F:ATP binding"/>
    <property type="evidence" value="ECO:0007669"/>
    <property type="project" value="UniProtKB-KW"/>
</dbReference>
<evidence type="ECO:0000313" key="7">
    <source>
        <dbReference type="Proteomes" id="UP000694867"/>
    </source>
</evidence>
<feature type="region of interest" description="Disordered" evidence="4">
    <location>
        <begin position="910"/>
        <end position="1030"/>
    </location>
</feature>
<keyword evidence="8" id="KW-0347">Helicase</keyword>
<name>A0AAJ7WIU5_9ACAR</name>
<keyword evidence="2" id="KW-0547">Nucleotide-binding</keyword>
<keyword evidence="8" id="KW-0378">Hydrolase</keyword>
<comment type="similarity">
    <text evidence="1">Belongs to the helicase family. SKI2 subfamily.</text>
</comment>
<dbReference type="RefSeq" id="XP_028968447.1">
    <property type="nucleotide sequence ID" value="XM_029112614.1"/>
</dbReference>
<dbReference type="SMART" id="SM00490">
    <property type="entry name" value="HELICc"/>
    <property type="match status" value="1"/>
</dbReference>
<dbReference type="SUPFAM" id="SSF52540">
    <property type="entry name" value="P-loop containing nucleoside triphosphate hydrolases"/>
    <property type="match status" value="2"/>
</dbReference>
<feature type="compositionally biased region" description="Polar residues" evidence="4">
    <location>
        <begin position="868"/>
        <end position="878"/>
    </location>
</feature>
<dbReference type="InterPro" id="IPR036388">
    <property type="entry name" value="WH-like_DNA-bd_sf"/>
</dbReference>
<dbReference type="GeneID" id="100898389"/>
<dbReference type="PROSITE" id="PS51194">
    <property type="entry name" value="HELICASE_CTER"/>
    <property type="match status" value="1"/>
</dbReference>
<evidence type="ECO:0000259" key="6">
    <source>
        <dbReference type="PROSITE" id="PS51194"/>
    </source>
</evidence>
<dbReference type="Gene3D" id="1.10.10.10">
    <property type="entry name" value="Winged helix-like DNA-binding domain superfamily/Winged helix DNA-binding domain"/>
    <property type="match status" value="1"/>
</dbReference>
<dbReference type="Proteomes" id="UP000694867">
    <property type="component" value="Unplaced"/>
</dbReference>
<dbReference type="KEGG" id="goe:100898389"/>
<reference evidence="8" key="1">
    <citation type="submission" date="2025-08" db="UniProtKB">
        <authorList>
            <consortium name="RefSeq"/>
        </authorList>
    </citation>
    <scope>IDENTIFICATION</scope>
</reference>
<sequence length="1049" mass="116972">MNPDGPDQVENWNRVKPTSEGEEALLYPLSAIRKTGILELAACRAWEDFGQSTLVVYIGPTRSLVRERVCDWRNKFAQLGAKIAELTGDVDPDLSQSVAADAHLICTTPEKWEVQWRTRRKQVCLYLIDEVHSIGEPERGPLLEAILTRTVVRPLNKKSPPRFVAVSATVANPQEIGKWLGRNVAYKVREFDASSKACPVSTIVKAFPCSANKSSYSFDIGLDFKLPSIIMDYAPRGKSTLVFVSTRNAAVQCAKRLVKSQCWFTSRTLENELSEVQTKLSDSKLIDVVQRGVAFHHAGLNLKDRLLVEESFVKGLIGVLITTSTLATGLNLPAYLVVVRGTTMYNGGTVSEYPSSKVLQMIGRAGRIQFENSGQAVILTQQQHLARYEALLAGKLENVESYLHLDLFRHLNAEIALGNVKNRHECVDWLESTFFFVRAEARSRRAGKMAEFRAFVEALGCAFSRSYMSFDGFSNLISALRGTAPVSEFSPKAFLWQLSTLPDLGNSQIRVGEKSILRKLNSKLSCKVTEKPPEWRASHKAFIMLLSKLESIEIPDSASLRLERISMMKVVKRASRCLYESILILWQQPDLCETIGIHLTFTMAFSISLLAKSCRCETWYDSQFCALQLDEIGPTRAARLVEGGFTSFDSIANAEARMLEIVTQTNPPFGSRLQQQVASKVPRYLLHWDSSDGVPVITAELRNRDTLRQRSSALMLVGDDSDSVLILTRLSHEELHRKNTFELPVNASWTRLHICLIDENIVGVDKEGFMEKPTMDIHSTPDTCGDSSRTAGTPWKAGDSLIRGSMKICGKDGTCNTWLAKVLESRNQEELSDDPLLVPTARAEKIVQEYDLSRSQYRPRRNLPRDATPSSNIGDTTPDSLEEILEQLQGEESQNDDSGLNEGQRSGIEVTIPSLDDRQNAASATASKKTRVSRTTRITKKKTPANYCRKDPRRRCGSVPENSTGAVSTSPGEPPLLRTQAESENVGLDQKSGAENPTDSCTHSSAERERRIRKPSTQPQYVDAKEPDDSDWEVYLSHTDALLKRMLSQ</sequence>
<feature type="compositionally biased region" description="Basic residues" evidence="4">
    <location>
        <begin position="928"/>
        <end position="943"/>
    </location>
</feature>
<feature type="domain" description="Helicase C-terminal" evidence="6">
    <location>
        <begin position="225"/>
        <end position="407"/>
    </location>
</feature>
<keyword evidence="7" id="KW-1185">Reference proteome</keyword>
<dbReference type="InterPro" id="IPR001650">
    <property type="entry name" value="Helicase_C-like"/>
</dbReference>
<evidence type="ECO:0000256" key="4">
    <source>
        <dbReference type="SAM" id="MobiDB-lite"/>
    </source>
</evidence>
<dbReference type="PANTHER" id="PTHR47835:SF3">
    <property type="entry name" value="HELICASE FOR MEIOSIS 1"/>
    <property type="match status" value="1"/>
</dbReference>
<dbReference type="CDD" id="cd18795">
    <property type="entry name" value="SF2_C_Ski2"/>
    <property type="match status" value="1"/>
</dbReference>
<proteinExistence type="inferred from homology"/>
<dbReference type="Gene3D" id="3.40.50.300">
    <property type="entry name" value="P-loop containing nucleotide triphosphate hydrolases"/>
    <property type="match status" value="2"/>
</dbReference>
<dbReference type="Gene3D" id="1.10.3380.10">
    <property type="entry name" value="Sec63 N-terminal domain-like domain"/>
    <property type="match status" value="1"/>
</dbReference>
<protein>
    <submittedName>
        <fullName evidence="8">Probable ATP-dependent DNA helicase HFM1</fullName>
    </submittedName>
</protein>
<dbReference type="GO" id="GO:0043138">
    <property type="term" value="F:3'-5' DNA helicase activity"/>
    <property type="evidence" value="ECO:0007669"/>
    <property type="project" value="UniProtKB-EC"/>
</dbReference>
<dbReference type="InterPro" id="IPR011545">
    <property type="entry name" value="DEAD/DEAH_box_helicase_dom"/>
</dbReference>
<dbReference type="InterPro" id="IPR052247">
    <property type="entry name" value="Meiotic_Crossover_Helicase"/>
</dbReference>
<feature type="compositionally biased region" description="Polar residues" evidence="4">
    <location>
        <begin position="960"/>
        <end position="971"/>
    </location>
</feature>
<evidence type="ECO:0000256" key="1">
    <source>
        <dbReference type="ARBA" id="ARBA00010140"/>
    </source>
</evidence>
<dbReference type="InterPro" id="IPR027417">
    <property type="entry name" value="P-loop_NTPase"/>
</dbReference>
<dbReference type="SUPFAM" id="SSF158702">
    <property type="entry name" value="Sec63 N-terminal domain-like"/>
    <property type="match status" value="1"/>
</dbReference>
<feature type="domain" description="Helicase ATP-binding" evidence="5">
    <location>
        <begin position="15"/>
        <end position="188"/>
    </location>
</feature>
<evidence type="ECO:0000256" key="2">
    <source>
        <dbReference type="ARBA" id="ARBA00022741"/>
    </source>
</evidence>
<dbReference type="SMART" id="SM00973">
    <property type="entry name" value="Sec63"/>
    <property type="match status" value="1"/>
</dbReference>
<dbReference type="GO" id="GO:0003676">
    <property type="term" value="F:nucleic acid binding"/>
    <property type="evidence" value="ECO:0007669"/>
    <property type="project" value="InterPro"/>
</dbReference>
<dbReference type="InterPro" id="IPR014001">
    <property type="entry name" value="Helicase_ATP-bd"/>
</dbReference>
<feature type="compositionally biased region" description="Polar residues" evidence="4">
    <location>
        <begin position="993"/>
        <end position="1004"/>
    </location>
</feature>
<dbReference type="GO" id="GO:0016787">
    <property type="term" value="F:hydrolase activity"/>
    <property type="evidence" value="ECO:0007669"/>
    <property type="project" value="UniProtKB-KW"/>
</dbReference>
<dbReference type="AlphaFoldDB" id="A0AAJ7WIU5"/>
<dbReference type="PANTHER" id="PTHR47835">
    <property type="entry name" value="HFM1, ATP DEPENDENT DNA HELICASE HOMOLOG"/>
    <property type="match status" value="1"/>
</dbReference>
<keyword evidence="3" id="KW-0067">ATP-binding</keyword>